<sequence>MPRKKSDAPKAKPAKKAAKAPSKGGRPTKYRAEFTRQAALLGRRGCTDPEVAEFFGVALSTVNLWKIKHPEFSEALKLSKAEADLRVERALFERATGYRCREDDVRVVEGEIVVTSTDKQFPPDTTAAIFWLKNRKPGSWRDKPEGEDDGETPAPVAVTVNVVSGRRRNANP</sequence>
<dbReference type="RefSeq" id="WP_204328302.1">
    <property type="nucleotide sequence ID" value="NZ_VKQR01000028.1"/>
</dbReference>
<feature type="region of interest" description="Disordered" evidence="1">
    <location>
        <begin position="136"/>
        <end position="172"/>
    </location>
</feature>
<reference evidence="2" key="1">
    <citation type="submission" date="2022-07" db="EMBL/GenBank/DDBJ databases">
        <authorList>
            <consortium name="Clinical and Environmental Microbiology Branch: Whole genome sequencing antimicrobial resistance pathogens in the healthcare setting"/>
        </authorList>
    </citation>
    <scope>NUCLEOTIDE SEQUENCE</scope>
    <source>
        <strain evidence="2">Stenotrophomonas_maltophilia_2021CK-00905</strain>
    </source>
</reference>
<dbReference type="AlphaFoldDB" id="A0AAI9CAW4"/>
<protein>
    <submittedName>
        <fullName evidence="2">Terminase</fullName>
    </submittedName>
</protein>
<dbReference type="EMBL" id="ABLOMU010000017">
    <property type="protein sequence ID" value="EKT4441292.1"/>
    <property type="molecule type" value="Genomic_DNA"/>
</dbReference>
<proteinExistence type="predicted"/>
<evidence type="ECO:0000313" key="3">
    <source>
        <dbReference type="Proteomes" id="UP001214521"/>
    </source>
</evidence>
<dbReference type="Proteomes" id="UP001214521">
    <property type="component" value="Unassembled WGS sequence"/>
</dbReference>
<organism evidence="2 3">
    <name type="scientific">Stenotrophomonas maltophilia</name>
    <name type="common">Pseudomonas maltophilia</name>
    <name type="synonym">Xanthomonas maltophilia</name>
    <dbReference type="NCBI Taxonomy" id="40324"/>
    <lineage>
        <taxon>Bacteria</taxon>
        <taxon>Pseudomonadati</taxon>
        <taxon>Pseudomonadota</taxon>
        <taxon>Gammaproteobacteria</taxon>
        <taxon>Lysobacterales</taxon>
        <taxon>Lysobacteraceae</taxon>
        <taxon>Stenotrophomonas</taxon>
        <taxon>Stenotrophomonas maltophilia group</taxon>
    </lineage>
</organism>
<feature type="region of interest" description="Disordered" evidence="1">
    <location>
        <begin position="1"/>
        <end position="29"/>
    </location>
</feature>
<comment type="caution">
    <text evidence="2">The sequence shown here is derived from an EMBL/GenBank/DDBJ whole genome shotgun (WGS) entry which is preliminary data.</text>
</comment>
<feature type="compositionally biased region" description="Low complexity" evidence="1">
    <location>
        <begin position="152"/>
        <end position="163"/>
    </location>
</feature>
<feature type="compositionally biased region" description="Basic and acidic residues" evidence="1">
    <location>
        <begin position="1"/>
        <end position="10"/>
    </location>
</feature>
<evidence type="ECO:0000256" key="1">
    <source>
        <dbReference type="SAM" id="MobiDB-lite"/>
    </source>
</evidence>
<gene>
    <name evidence="2" type="ORF">QEK83_001942</name>
</gene>
<dbReference type="SUPFAM" id="SSF46689">
    <property type="entry name" value="Homeodomain-like"/>
    <property type="match status" value="1"/>
</dbReference>
<dbReference type="InterPro" id="IPR009057">
    <property type="entry name" value="Homeodomain-like_sf"/>
</dbReference>
<evidence type="ECO:0000313" key="2">
    <source>
        <dbReference type="EMBL" id="EKT4441292.1"/>
    </source>
</evidence>
<name>A0AAI9CAW4_STEMA</name>
<accession>A0AAI9CAW4</accession>